<evidence type="ECO:0000313" key="3">
    <source>
        <dbReference type="Proteomes" id="UP000016023"/>
    </source>
</evidence>
<dbReference type="Proteomes" id="UP000016023">
    <property type="component" value="Unassembled WGS sequence"/>
</dbReference>
<dbReference type="PANTHER" id="PTHR22916">
    <property type="entry name" value="GLYCOSYLTRANSFERASE"/>
    <property type="match status" value="1"/>
</dbReference>
<dbReference type="Pfam" id="PF00535">
    <property type="entry name" value="Glycos_transf_2"/>
    <property type="match status" value="1"/>
</dbReference>
<dbReference type="InterPro" id="IPR029044">
    <property type="entry name" value="Nucleotide-diphossugar_trans"/>
</dbReference>
<evidence type="ECO:0000259" key="1">
    <source>
        <dbReference type="Pfam" id="PF00535"/>
    </source>
</evidence>
<dbReference type="AlphaFoldDB" id="H1Q134"/>
<dbReference type="RefSeq" id="WP_006951676.1">
    <property type="nucleotide sequence ID" value="NZ_JH594521.1"/>
</dbReference>
<evidence type="ECO:0000313" key="2">
    <source>
        <dbReference type="EMBL" id="EHO72862.1"/>
    </source>
</evidence>
<name>H1Q134_9BACT</name>
<comment type="caution">
    <text evidence="2">The sequence shown here is derived from an EMBL/GenBank/DDBJ whole genome shotgun (WGS) entry which is preliminary data.</text>
</comment>
<dbReference type="eggNOG" id="COG1216">
    <property type="taxonomic scope" value="Bacteria"/>
</dbReference>
<dbReference type="SUPFAM" id="SSF53448">
    <property type="entry name" value="Nucleotide-diphospho-sugar transferases"/>
    <property type="match status" value="1"/>
</dbReference>
<feature type="domain" description="Glycosyltransferase 2-like" evidence="1">
    <location>
        <begin position="5"/>
        <end position="158"/>
    </location>
</feature>
<dbReference type="InterPro" id="IPR001173">
    <property type="entry name" value="Glyco_trans_2-like"/>
</dbReference>
<gene>
    <name evidence="2" type="ORF">HMPREF9140_00622</name>
</gene>
<reference evidence="2 3" key="1">
    <citation type="submission" date="2011-12" db="EMBL/GenBank/DDBJ databases">
        <title>The Genome Sequence of Prevotella micans F0438.</title>
        <authorList>
            <consortium name="The Broad Institute Genome Sequencing Platform"/>
            <person name="Earl A."/>
            <person name="Ward D."/>
            <person name="Feldgarden M."/>
            <person name="Gevers D."/>
            <person name="Izard J."/>
            <person name="Baranova O.V."/>
            <person name="Blanton J.M."/>
            <person name="Wade W.G."/>
            <person name="Dewhirst F.E."/>
            <person name="Young S.K."/>
            <person name="Zeng Q."/>
            <person name="Gargeya S."/>
            <person name="Fitzgerald M."/>
            <person name="Haas B."/>
            <person name="Abouelleil A."/>
            <person name="Alvarado L."/>
            <person name="Arachchi H.M."/>
            <person name="Berlin A."/>
            <person name="Chapman S.B."/>
            <person name="Gearin G."/>
            <person name="Goldberg J."/>
            <person name="Griggs A."/>
            <person name="Gujja S."/>
            <person name="Hansen M."/>
            <person name="Heiman D."/>
            <person name="Howarth C."/>
            <person name="Larimer J."/>
            <person name="Lui A."/>
            <person name="MacDonald P.J.P."/>
            <person name="McCowen C."/>
            <person name="Montmayeur A."/>
            <person name="Murphy C."/>
            <person name="Neiman D."/>
            <person name="Pearson M."/>
            <person name="Priest M."/>
            <person name="Roberts A."/>
            <person name="Saif S."/>
            <person name="Shea T."/>
            <person name="Sisk P."/>
            <person name="Stolte C."/>
            <person name="Sykes S."/>
            <person name="Wortman J."/>
            <person name="Nusbaum C."/>
            <person name="Birren B."/>
        </authorList>
    </citation>
    <scope>NUCLEOTIDE SEQUENCE [LARGE SCALE GENOMIC DNA]</scope>
    <source>
        <strain evidence="2 3">F0438</strain>
    </source>
</reference>
<dbReference type="PANTHER" id="PTHR22916:SF3">
    <property type="entry name" value="UDP-GLCNAC:BETAGAL BETA-1,3-N-ACETYLGLUCOSAMINYLTRANSFERASE-LIKE PROTEIN 1"/>
    <property type="match status" value="1"/>
</dbReference>
<proteinExistence type="predicted"/>
<dbReference type="HOGENOM" id="CLU_025996_21_1_10"/>
<organism evidence="2 3">
    <name type="scientific">Prevotella micans F0438</name>
    <dbReference type="NCBI Taxonomy" id="883158"/>
    <lineage>
        <taxon>Bacteria</taxon>
        <taxon>Pseudomonadati</taxon>
        <taxon>Bacteroidota</taxon>
        <taxon>Bacteroidia</taxon>
        <taxon>Bacteroidales</taxon>
        <taxon>Prevotellaceae</taxon>
        <taxon>Prevotella</taxon>
    </lineage>
</organism>
<dbReference type="Gene3D" id="3.90.550.10">
    <property type="entry name" value="Spore Coat Polysaccharide Biosynthesis Protein SpsA, Chain A"/>
    <property type="match status" value="1"/>
</dbReference>
<protein>
    <recommendedName>
        <fullName evidence="1">Glycosyltransferase 2-like domain-containing protein</fullName>
    </recommendedName>
</protein>
<dbReference type="PATRIC" id="fig|883158.3.peg.636"/>
<dbReference type="EMBL" id="AGWK01000018">
    <property type="protein sequence ID" value="EHO72862.1"/>
    <property type="molecule type" value="Genomic_DNA"/>
</dbReference>
<dbReference type="CDD" id="cd06433">
    <property type="entry name" value="GT_2_WfgS_like"/>
    <property type="match status" value="1"/>
</dbReference>
<keyword evidence="3" id="KW-1185">Reference proteome</keyword>
<dbReference type="GO" id="GO:0016758">
    <property type="term" value="F:hexosyltransferase activity"/>
    <property type="evidence" value="ECO:0007669"/>
    <property type="project" value="UniProtKB-ARBA"/>
</dbReference>
<dbReference type="STRING" id="883158.HMPREF9140_00622"/>
<accession>H1Q134</accession>
<sequence length="262" mass="30276">MITFSIVTITYNAQKVLQPTLNSVLQQDYPHIEHLIIDGASTDDTLRIAEDYKKLSDENDNGHEIKITSEPDDGIYFAMNKALNKAQGDYIVFLNAGDSLPENDTLEHVMLAAEAGDGEDLPAVLFGNTDIIDAKGNFLYHRPLSPPEQLTWKSFRHGMLVCHQAFYARTDIAREIPFDTEYRYSADVDWCIKIMKEGQRRHLLLRNIHAVVANYMQEGQTTIHHKESLKERFKIMNRHYGMPVTLMFHLWFVIRKIIRRRA</sequence>